<gene>
    <name evidence="2" type="ORF">SMACR_08209</name>
</gene>
<feature type="region of interest" description="Disordered" evidence="1">
    <location>
        <begin position="1"/>
        <end position="110"/>
    </location>
</feature>
<dbReference type="EMBL" id="NMPR01000237">
    <property type="protein sequence ID" value="KAA8624310.1"/>
    <property type="molecule type" value="Genomic_DNA"/>
</dbReference>
<proteinExistence type="predicted"/>
<accession>A0A8S8ZCH4</accession>
<protein>
    <submittedName>
        <fullName evidence="2">Uncharacterized protein</fullName>
    </submittedName>
</protein>
<name>A0A8S8ZCH4_SORMA</name>
<comment type="caution">
    <text evidence="2">The sequence shown here is derived from an EMBL/GenBank/DDBJ whole genome shotgun (WGS) entry which is preliminary data.</text>
</comment>
<dbReference type="Proteomes" id="UP000433876">
    <property type="component" value="Unassembled WGS sequence"/>
</dbReference>
<feature type="compositionally biased region" description="Basic and acidic residues" evidence="1">
    <location>
        <begin position="32"/>
        <end position="42"/>
    </location>
</feature>
<sequence length="110" mass="12179">MRPKRKGDIVVRPTPQQRKDICRNGGTLFTEKYNRPAPRDSQEDTAMSSDELPSQSSGPSGPENSDSPDQTQPSANEDTIVVQLNERTSSDDAVRRSGRHRTLSKRAADL</sequence>
<dbReference type="VEuPathDB" id="FungiDB:SMAC_08209"/>
<evidence type="ECO:0000313" key="3">
    <source>
        <dbReference type="Proteomes" id="UP000433876"/>
    </source>
</evidence>
<evidence type="ECO:0000313" key="2">
    <source>
        <dbReference type="EMBL" id="KAA8624310.1"/>
    </source>
</evidence>
<evidence type="ECO:0000256" key="1">
    <source>
        <dbReference type="SAM" id="MobiDB-lite"/>
    </source>
</evidence>
<organism evidence="2 3">
    <name type="scientific">Sordaria macrospora</name>
    <dbReference type="NCBI Taxonomy" id="5147"/>
    <lineage>
        <taxon>Eukaryota</taxon>
        <taxon>Fungi</taxon>
        <taxon>Dikarya</taxon>
        <taxon>Ascomycota</taxon>
        <taxon>Pezizomycotina</taxon>
        <taxon>Sordariomycetes</taxon>
        <taxon>Sordariomycetidae</taxon>
        <taxon>Sordariales</taxon>
        <taxon>Sordariaceae</taxon>
        <taxon>Sordaria</taxon>
    </lineage>
</organism>
<feature type="compositionally biased region" description="Polar residues" evidence="1">
    <location>
        <begin position="44"/>
        <end position="77"/>
    </location>
</feature>
<reference evidence="2 3" key="1">
    <citation type="submission" date="2017-07" db="EMBL/GenBank/DDBJ databases">
        <title>Genome sequence of the Sordaria macrospora wild type strain R19027.</title>
        <authorList>
            <person name="Nowrousian M."/>
            <person name="Teichert I."/>
            <person name="Kueck U."/>
        </authorList>
    </citation>
    <scope>NUCLEOTIDE SEQUENCE [LARGE SCALE GENOMIC DNA]</scope>
    <source>
        <strain evidence="2 3">R19027</strain>
        <tissue evidence="2">Mycelium</tissue>
    </source>
</reference>
<dbReference type="AlphaFoldDB" id="A0A8S8ZCH4"/>